<dbReference type="InterPro" id="IPR006314">
    <property type="entry name" value="Dyp_peroxidase"/>
</dbReference>
<dbReference type="PANTHER" id="PTHR30521:SF0">
    <property type="entry name" value="DYP-TYPE PEROXIDASE FAMILY PROTEIN"/>
    <property type="match status" value="1"/>
</dbReference>
<dbReference type="SUPFAM" id="SSF54909">
    <property type="entry name" value="Dimeric alpha+beta barrel"/>
    <property type="match status" value="1"/>
</dbReference>
<keyword evidence="4" id="KW-0560">Oxidoreductase</keyword>
<evidence type="ECO:0000256" key="1">
    <source>
        <dbReference type="ARBA" id="ARBA00001970"/>
    </source>
</evidence>
<evidence type="ECO:0000313" key="7">
    <source>
        <dbReference type="EMBL" id="EKC35421.1"/>
    </source>
</evidence>
<feature type="domain" description="Dyp-type peroxidase C-terminal" evidence="6">
    <location>
        <begin position="108"/>
        <end position="265"/>
    </location>
</feature>
<name>K1RM05_MAGGI</name>
<sequence length="271" mass="30323">MDPVLACVITTVFSSFPQYTIAVFDCRIDSDCDDITTIGGKPKEDYNYPHRKGNLGEMPSSGGDVFIHAKCNTPSKLFELAQVVMKNMPANSVESFEDVYSFVYKNGRDLSGFIDGTENAADEESRQNIAVDKETGGSYVITQKWIHDLQVIDKEKDKTLESWVGRSRPDSTELSRKSITSHVARMTGGNSWQQAKPVEIVRQSMPFGSLSSEAGLFFIGYAASPMNFEFMLDRMVGARDDSNCDDIMRLSKNIKGTYWYFPGADELKKFT</sequence>
<dbReference type="HOGENOM" id="CLU_044178_0_0_1"/>
<dbReference type="GO" id="GO:0004601">
    <property type="term" value="F:peroxidase activity"/>
    <property type="evidence" value="ECO:0007669"/>
    <property type="project" value="UniProtKB-KW"/>
</dbReference>
<keyword evidence="5" id="KW-0408">Iron</keyword>
<comment type="cofactor">
    <cofactor evidence="1">
        <name>heme b</name>
        <dbReference type="ChEBI" id="CHEBI:60344"/>
    </cofactor>
</comment>
<dbReference type="GO" id="GO:0005829">
    <property type="term" value="C:cytosol"/>
    <property type="evidence" value="ECO:0007669"/>
    <property type="project" value="TreeGrafter"/>
</dbReference>
<reference evidence="7" key="1">
    <citation type="journal article" date="2012" name="Nature">
        <title>The oyster genome reveals stress adaptation and complexity of shell formation.</title>
        <authorList>
            <person name="Zhang G."/>
            <person name="Fang X."/>
            <person name="Guo X."/>
            <person name="Li L."/>
            <person name="Luo R."/>
            <person name="Xu F."/>
            <person name="Yang P."/>
            <person name="Zhang L."/>
            <person name="Wang X."/>
            <person name="Qi H."/>
            <person name="Xiong Z."/>
            <person name="Que H."/>
            <person name="Xie Y."/>
            <person name="Holland P.W."/>
            <person name="Paps J."/>
            <person name="Zhu Y."/>
            <person name="Wu F."/>
            <person name="Chen Y."/>
            <person name="Wang J."/>
            <person name="Peng C."/>
            <person name="Meng J."/>
            <person name="Yang L."/>
            <person name="Liu J."/>
            <person name="Wen B."/>
            <person name="Zhang N."/>
            <person name="Huang Z."/>
            <person name="Zhu Q."/>
            <person name="Feng Y."/>
            <person name="Mount A."/>
            <person name="Hedgecock D."/>
            <person name="Xu Z."/>
            <person name="Liu Y."/>
            <person name="Domazet-Loso T."/>
            <person name="Du Y."/>
            <person name="Sun X."/>
            <person name="Zhang S."/>
            <person name="Liu B."/>
            <person name="Cheng P."/>
            <person name="Jiang X."/>
            <person name="Li J."/>
            <person name="Fan D."/>
            <person name="Wang W."/>
            <person name="Fu W."/>
            <person name="Wang T."/>
            <person name="Wang B."/>
            <person name="Zhang J."/>
            <person name="Peng Z."/>
            <person name="Li Y."/>
            <person name="Li N."/>
            <person name="Wang J."/>
            <person name="Chen M."/>
            <person name="He Y."/>
            <person name="Tan F."/>
            <person name="Song X."/>
            <person name="Zheng Q."/>
            <person name="Huang R."/>
            <person name="Yang H."/>
            <person name="Du X."/>
            <person name="Chen L."/>
            <person name="Yang M."/>
            <person name="Gaffney P.M."/>
            <person name="Wang S."/>
            <person name="Luo L."/>
            <person name="She Z."/>
            <person name="Ming Y."/>
            <person name="Huang W."/>
            <person name="Zhang S."/>
            <person name="Huang B."/>
            <person name="Zhang Y."/>
            <person name="Qu T."/>
            <person name="Ni P."/>
            <person name="Miao G."/>
            <person name="Wang J."/>
            <person name="Wang Q."/>
            <person name="Steinberg C.E."/>
            <person name="Wang H."/>
            <person name="Li N."/>
            <person name="Qian L."/>
            <person name="Zhang G."/>
            <person name="Li Y."/>
            <person name="Yang H."/>
            <person name="Liu X."/>
            <person name="Wang J."/>
            <person name="Yin Y."/>
            <person name="Wang J."/>
        </authorList>
    </citation>
    <scope>NUCLEOTIDE SEQUENCE [LARGE SCALE GENOMIC DNA]</scope>
    <source>
        <strain evidence="7">05x7-T-G4-1.051#20</strain>
    </source>
</reference>
<evidence type="ECO:0000259" key="6">
    <source>
        <dbReference type="Pfam" id="PF20628"/>
    </source>
</evidence>
<keyword evidence="2" id="KW-0575">Peroxidase</keyword>
<dbReference type="PROSITE" id="PS51404">
    <property type="entry name" value="DYP_PEROXIDASE"/>
    <property type="match status" value="1"/>
</dbReference>
<evidence type="ECO:0000256" key="5">
    <source>
        <dbReference type="ARBA" id="ARBA00023004"/>
    </source>
</evidence>
<gene>
    <name evidence="7" type="ORF">CGI_10022551</name>
</gene>
<dbReference type="InterPro" id="IPR048328">
    <property type="entry name" value="Dyp_perox_C"/>
</dbReference>
<keyword evidence="3" id="KW-0479">Metal-binding</keyword>
<dbReference type="NCBIfam" id="TIGR01413">
    <property type="entry name" value="Dyp_perox_fam"/>
    <property type="match status" value="1"/>
</dbReference>
<evidence type="ECO:0000256" key="4">
    <source>
        <dbReference type="ARBA" id="ARBA00023002"/>
    </source>
</evidence>
<dbReference type="EMBL" id="JH817161">
    <property type="protein sequence ID" value="EKC35421.1"/>
    <property type="molecule type" value="Genomic_DNA"/>
</dbReference>
<dbReference type="AlphaFoldDB" id="K1RM05"/>
<dbReference type="GO" id="GO:0046872">
    <property type="term" value="F:metal ion binding"/>
    <property type="evidence" value="ECO:0007669"/>
    <property type="project" value="UniProtKB-KW"/>
</dbReference>
<dbReference type="InParanoid" id="K1RM05"/>
<organism evidence="7">
    <name type="scientific">Magallana gigas</name>
    <name type="common">Pacific oyster</name>
    <name type="synonym">Crassostrea gigas</name>
    <dbReference type="NCBI Taxonomy" id="29159"/>
    <lineage>
        <taxon>Eukaryota</taxon>
        <taxon>Metazoa</taxon>
        <taxon>Spiralia</taxon>
        <taxon>Lophotrochozoa</taxon>
        <taxon>Mollusca</taxon>
        <taxon>Bivalvia</taxon>
        <taxon>Autobranchia</taxon>
        <taxon>Pteriomorphia</taxon>
        <taxon>Ostreida</taxon>
        <taxon>Ostreoidea</taxon>
        <taxon>Ostreidae</taxon>
        <taxon>Magallana</taxon>
    </lineage>
</organism>
<protein>
    <submittedName>
        <fullName evidence="7">Uncharacterized protein yfeX</fullName>
    </submittedName>
</protein>
<proteinExistence type="predicted"/>
<evidence type="ECO:0000256" key="3">
    <source>
        <dbReference type="ARBA" id="ARBA00022723"/>
    </source>
</evidence>
<dbReference type="InterPro" id="IPR011008">
    <property type="entry name" value="Dimeric_a/b-barrel"/>
</dbReference>
<accession>K1RM05</accession>
<dbReference type="Pfam" id="PF20628">
    <property type="entry name" value="Dyp_perox_C"/>
    <property type="match status" value="1"/>
</dbReference>
<dbReference type="PANTHER" id="PTHR30521">
    <property type="entry name" value="DEFERROCHELATASE/PEROXIDASE"/>
    <property type="match status" value="1"/>
</dbReference>
<evidence type="ECO:0000256" key="2">
    <source>
        <dbReference type="ARBA" id="ARBA00022559"/>
    </source>
</evidence>
<dbReference type="GO" id="GO:0020037">
    <property type="term" value="F:heme binding"/>
    <property type="evidence" value="ECO:0007669"/>
    <property type="project" value="InterPro"/>
</dbReference>